<accession>A0AC34Q9V4</accession>
<reference evidence="2" key="1">
    <citation type="submission" date="2022-11" db="UniProtKB">
        <authorList>
            <consortium name="WormBaseParasite"/>
        </authorList>
    </citation>
    <scope>IDENTIFICATION</scope>
</reference>
<organism evidence="1 2">
    <name type="scientific">Panagrolaimus sp. JU765</name>
    <dbReference type="NCBI Taxonomy" id="591449"/>
    <lineage>
        <taxon>Eukaryota</taxon>
        <taxon>Metazoa</taxon>
        <taxon>Ecdysozoa</taxon>
        <taxon>Nematoda</taxon>
        <taxon>Chromadorea</taxon>
        <taxon>Rhabditida</taxon>
        <taxon>Tylenchina</taxon>
        <taxon>Panagrolaimomorpha</taxon>
        <taxon>Panagrolaimoidea</taxon>
        <taxon>Panagrolaimidae</taxon>
        <taxon>Panagrolaimus</taxon>
    </lineage>
</organism>
<proteinExistence type="predicted"/>
<evidence type="ECO:0000313" key="1">
    <source>
        <dbReference type="Proteomes" id="UP000887576"/>
    </source>
</evidence>
<protein>
    <submittedName>
        <fullName evidence="2">Uncharacterized protein</fullName>
    </submittedName>
</protein>
<name>A0AC34Q9V4_9BILA</name>
<dbReference type="WBParaSite" id="JU765_v2.g14286.t1">
    <property type="protein sequence ID" value="JU765_v2.g14286.t1"/>
    <property type="gene ID" value="JU765_v2.g14286"/>
</dbReference>
<dbReference type="Proteomes" id="UP000887576">
    <property type="component" value="Unplaced"/>
</dbReference>
<sequence length="82" mass="9055">MVLAVCSSLILMEFSVKLPSMIFQLDAALMKLFVLSKLSNLLTSMAKFAQPTGILERTQSNPMSRLAKNSSTNNKIGLFEPF</sequence>
<evidence type="ECO:0000313" key="2">
    <source>
        <dbReference type="WBParaSite" id="JU765_v2.g14286.t1"/>
    </source>
</evidence>